<accession>A0A3D8JQZ9</accession>
<keyword evidence="3 6" id="KW-0812">Transmembrane</keyword>
<keyword evidence="2" id="KW-1003">Cell membrane</keyword>
<evidence type="ECO:0000313" key="8">
    <source>
        <dbReference type="EMBL" id="RDU95212.1"/>
    </source>
</evidence>
<feature type="transmembrane region" description="Helical" evidence="6">
    <location>
        <begin position="318"/>
        <end position="341"/>
    </location>
</feature>
<feature type="transmembrane region" description="Helical" evidence="6">
    <location>
        <begin position="353"/>
        <end position="373"/>
    </location>
</feature>
<dbReference type="OrthoDB" id="145388at2"/>
<feature type="transmembrane region" description="Helical" evidence="6">
    <location>
        <begin position="58"/>
        <end position="76"/>
    </location>
</feature>
<reference evidence="8 9" key="1">
    <citation type="submission" date="2018-08" db="EMBL/GenBank/DDBJ databases">
        <title>Paraburkholderia sp. DHOM06 isolated from forest soil.</title>
        <authorList>
            <person name="Gao Z.-H."/>
            <person name="Qiu L.-H."/>
        </authorList>
    </citation>
    <scope>NUCLEOTIDE SEQUENCE [LARGE SCALE GENOMIC DNA]</scope>
    <source>
        <strain evidence="8 9">DHOM06</strain>
    </source>
</reference>
<feature type="domain" description="Major facilitator superfamily (MFS) profile" evidence="7">
    <location>
        <begin position="1"/>
        <end position="406"/>
    </location>
</feature>
<dbReference type="Gene3D" id="1.20.1250.20">
    <property type="entry name" value="MFS general substrate transporter like domains"/>
    <property type="match status" value="1"/>
</dbReference>
<feature type="transmembrane region" description="Helical" evidence="6">
    <location>
        <begin position="217"/>
        <end position="243"/>
    </location>
</feature>
<dbReference type="InterPro" id="IPR020846">
    <property type="entry name" value="MFS_dom"/>
</dbReference>
<evidence type="ECO:0000256" key="2">
    <source>
        <dbReference type="ARBA" id="ARBA00022475"/>
    </source>
</evidence>
<feature type="transmembrane region" description="Helical" evidence="6">
    <location>
        <begin position="255"/>
        <end position="280"/>
    </location>
</feature>
<keyword evidence="9" id="KW-1185">Reference proteome</keyword>
<evidence type="ECO:0000259" key="7">
    <source>
        <dbReference type="PROSITE" id="PS50850"/>
    </source>
</evidence>
<feature type="transmembrane region" description="Helical" evidence="6">
    <location>
        <begin position="34"/>
        <end position="52"/>
    </location>
</feature>
<evidence type="ECO:0000256" key="3">
    <source>
        <dbReference type="ARBA" id="ARBA00022692"/>
    </source>
</evidence>
<dbReference type="CDD" id="cd06173">
    <property type="entry name" value="MFS_MefA_like"/>
    <property type="match status" value="1"/>
</dbReference>
<comment type="subcellular location">
    <subcellularLocation>
        <location evidence="1">Cell membrane</location>
        <topology evidence="1">Multi-pass membrane protein</topology>
    </subcellularLocation>
</comment>
<feature type="transmembrane region" description="Helical" evidence="6">
    <location>
        <begin position="292"/>
        <end position="312"/>
    </location>
</feature>
<feature type="transmembrane region" description="Helical" evidence="6">
    <location>
        <begin position="179"/>
        <end position="196"/>
    </location>
</feature>
<dbReference type="RefSeq" id="WP_115537224.1">
    <property type="nucleotide sequence ID" value="NZ_QRGA01000021.1"/>
</dbReference>
<dbReference type="GO" id="GO:0022857">
    <property type="term" value="F:transmembrane transporter activity"/>
    <property type="evidence" value="ECO:0007669"/>
    <property type="project" value="InterPro"/>
</dbReference>
<name>A0A3D8JQZ9_9BURK</name>
<evidence type="ECO:0000256" key="4">
    <source>
        <dbReference type="ARBA" id="ARBA00022989"/>
    </source>
</evidence>
<dbReference type="Proteomes" id="UP000256838">
    <property type="component" value="Unassembled WGS sequence"/>
</dbReference>
<dbReference type="Pfam" id="PF07690">
    <property type="entry name" value="MFS_1"/>
    <property type="match status" value="1"/>
</dbReference>
<dbReference type="PANTHER" id="PTHR23513">
    <property type="entry name" value="INTEGRAL MEMBRANE EFFLUX PROTEIN-RELATED"/>
    <property type="match status" value="1"/>
</dbReference>
<evidence type="ECO:0000313" key="9">
    <source>
        <dbReference type="Proteomes" id="UP000256838"/>
    </source>
</evidence>
<dbReference type="EMBL" id="QRGA01000021">
    <property type="protein sequence ID" value="RDU95212.1"/>
    <property type="molecule type" value="Genomic_DNA"/>
</dbReference>
<comment type="caution">
    <text evidence="8">The sequence shown here is derived from an EMBL/GenBank/DDBJ whole genome shotgun (WGS) entry which is preliminary data.</text>
</comment>
<keyword evidence="5 6" id="KW-0472">Membrane</keyword>
<evidence type="ECO:0000256" key="1">
    <source>
        <dbReference type="ARBA" id="ARBA00004651"/>
    </source>
</evidence>
<dbReference type="AlphaFoldDB" id="A0A3D8JQZ9"/>
<sequence length="415" mass="42055">MQVQTPIKSQAASLPPAFHRLTWSNLAAQSAEQIGLAATPIVAVFALGAGAGQTGWLQTAQTMPFLVLSIVLGVWADQTSRKNLMARAEGVRCAALLVVLAALLAGKLSLPLLAVCGFVGACGTVAYNVAAPSLITSLVERSAWATANGRVELARSVAYSAGPALGGLLVGVVGAPAAFIAAAGLSATAVLLLSKISEPVRTPAPRRKFMSELREGAAFVSGNALLRAIVLTAVFFNVGFFVVQAVYVPYASQHLALSAAGVGATLAAYGAGMIAGALAAPKISSHLRFGQVIVVGPLCGLAASLTLCATLLVPSPWIAAAAYFQLGFGPILWVIGSTTLRQAITPESMLGRVSALISTATYGARPLGALIGATLGGTAGAQACLVVAVFAFAIQAFVILRSSAARLVSIPNVAQ</sequence>
<evidence type="ECO:0000256" key="6">
    <source>
        <dbReference type="SAM" id="Phobius"/>
    </source>
</evidence>
<proteinExistence type="predicted"/>
<dbReference type="GO" id="GO:0005886">
    <property type="term" value="C:plasma membrane"/>
    <property type="evidence" value="ECO:0007669"/>
    <property type="project" value="UniProtKB-SubCell"/>
</dbReference>
<dbReference type="PROSITE" id="PS50850">
    <property type="entry name" value="MFS"/>
    <property type="match status" value="1"/>
</dbReference>
<gene>
    <name evidence="8" type="ORF">DWV00_29940</name>
</gene>
<organism evidence="8 9">
    <name type="scientific">Trinickia dinghuensis</name>
    <dbReference type="NCBI Taxonomy" id="2291023"/>
    <lineage>
        <taxon>Bacteria</taxon>
        <taxon>Pseudomonadati</taxon>
        <taxon>Pseudomonadota</taxon>
        <taxon>Betaproteobacteria</taxon>
        <taxon>Burkholderiales</taxon>
        <taxon>Burkholderiaceae</taxon>
        <taxon>Trinickia</taxon>
    </lineage>
</organism>
<dbReference type="InterPro" id="IPR036259">
    <property type="entry name" value="MFS_trans_sf"/>
</dbReference>
<feature type="transmembrane region" description="Helical" evidence="6">
    <location>
        <begin position="379"/>
        <end position="400"/>
    </location>
</feature>
<keyword evidence="4 6" id="KW-1133">Transmembrane helix</keyword>
<dbReference type="SUPFAM" id="SSF103473">
    <property type="entry name" value="MFS general substrate transporter"/>
    <property type="match status" value="1"/>
</dbReference>
<dbReference type="PANTHER" id="PTHR23513:SF6">
    <property type="entry name" value="MAJOR FACILITATOR SUPERFAMILY ASSOCIATED DOMAIN-CONTAINING PROTEIN"/>
    <property type="match status" value="1"/>
</dbReference>
<protein>
    <submittedName>
        <fullName evidence="8">MFS transporter</fullName>
    </submittedName>
</protein>
<evidence type="ECO:0000256" key="5">
    <source>
        <dbReference type="ARBA" id="ARBA00023136"/>
    </source>
</evidence>
<dbReference type="InterPro" id="IPR011701">
    <property type="entry name" value="MFS"/>
</dbReference>